<dbReference type="EMBL" id="CASHTH010004433">
    <property type="protein sequence ID" value="CAI8057287.1"/>
    <property type="molecule type" value="Genomic_DNA"/>
</dbReference>
<sequence>RAHAVLSAALQHIIYTFPHCLNAGDGSSTRRSTFEQRVISTLEALRESMNQLQRNPSITQTEITEQTQLQQQLMQNLVTYSQIDPQLVNKLISLLTSDREGLESSSTDQLEQLQQKILGAHEKTYQETQEHFRNQEALQRALQHTLEEQAQQQQKGLEANFQMFSKMMQEQLSEQQKKFEEEFNRRKKMKEEEEEEEEEPREKRKKKKNKERSKKKDKKRKHRRHSDSESDSSHSEDEGTMMMSGHAADMPAVKTMEAKIYTQELLQDTTTQPKLAKGRQRRTSDVEFLRTTEAVSKNFPIADSEPVDDEDDEEMYFQHARPVTIRRADIKVQRQDEYTPRRPSNDSVEYLLHQGQLQVAGATRPPPTSEGHFEDFHILKTRPPKQLSEPVKPPDFDEKDLRYGQHVELNERDKPMKELNPLSGAGGELAAALRLRQKQLKNREH</sequence>
<dbReference type="AlphaFoldDB" id="A0AA35U0J8"/>
<feature type="region of interest" description="Disordered" evidence="1">
    <location>
        <begin position="169"/>
        <end position="289"/>
    </location>
</feature>
<gene>
    <name evidence="2" type="ORF">GBAR_LOCUS31228</name>
</gene>
<evidence type="ECO:0000256" key="1">
    <source>
        <dbReference type="SAM" id="MobiDB-lite"/>
    </source>
</evidence>
<organism evidence="2 3">
    <name type="scientific">Geodia barretti</name>
    <name type="common">Barrett's horny sponge</name>
    <dbReference type="NCBI Taxonomy" id="519541"/>
    <lineage>
        <taxon>Eukaryota</taxon>
        <taxon>Metazoa</taxon>
        <taxon>Porifera</taxon>
        <taxon>Demospongiae</taxon>
        <taxon>Heteroscleromorpha</taxon>
        <taxon>Tetractinellida</taxon>
        <taxon>Astrophorina</taxon>
        <taxon>Geodiidae</taxon>
        <taxon>Geodia</taxon>
    </lineage>
</organism>
<comment type="caution">
    <text evidence="2">The sequence shown here is derived from an EMBL/GenBank/DDBJ whole genome shotgun (WGS) entry which is preliminary data.</text>
</comment>
<name>A0AA35U0J8_GEOBA</name>
<proteinExistence type="predicted"/>
<reference evidence="2" key="1">
    <citation type="submission" date="2023-03" db="EMBL/GenBank/DDBJ databases">
        <authorList>
            <person name="Steffen K."/>
            <person name="Cardenas P."/>
        </authorList>
    </citation>
    <scope>NUCLEOTIDE SEQUENCE</scope>
</reference>
<feature type="compositionally biased region" description="Polar residues" evidence="1">
    <location>
        <begin position="264"/>
        <end position="273"/>
    </location>
</feature>
<feature type="compositionally biased region" description="Basic residues" evidence="1">
    <location>
        <begin position="203"/>
        <end position="225"/>
    </location>
</feature>
<dbReference type="Proteomes" id="UP001174909">
    <property type="component" value="Unassembled WGS sequence"/>
</dbReference>
<feature type="region of interest" description="Disordered" evidence="1">
    <location>
        <begin position="380"/>
        <end position="400"/>
    </location>
</feature>
<keyword evidence="3" id="KW-1185">Reference proteome</keyword>
<feature type="compositionally biased region" description="Basic and acidic residues" evidence="1">
    <location>
        <begin position="226"/>
        <end position="237"/>
    </location>
</feature>
<feature type="compositionally biased region" description="Basic and acidic residues" evidence="1">
    <location>
        <begin position="175"/>
        <end position="184"/>
    </location>
</feature>
<accession>A0AA35U0J8</accession>
<evidence type="ECO:0000313" key="2">
    <source>
        <dbReference type="EMBL" id="CAI8057287.1"/>
    </source>
</evidence>
<evidence type="ECO:0000313" key="3">
    <source>
        <dbReference type="Proteomes" id="UP001174909"/>
    </source>
</evidence>
<protein>
    <submittedName>
        <fullName evidence="2">Uncharacterized protein</fullName>
    </submittedName>
</protein>
<feature type="non-terminal residue" evidence="2">
    <location>
        <position position="445"/>
    </location>
</feature>